<reference evidence="2 3" key="1">
    <citation type="journal article" date="2016" name="Nat. Microbiol.">
        <title>The Mouse Intestinal Bacterial Collection (miBC) provides host-specific insight into cultured diversity and functional potential of the gut microbiota.</title>
        <authorList>
            <person name="Lagkouvardos I."/>
            <person name="Pukall R."/>
            <person name="Abt B."/>
            <person name="Foesel B.U."/>
            <person name="Meier-Kolthoff J.P."/>
            <person name="Kumar N."/>
            <person name="Bresciani A."/>
            <person name="Martinez I."/>
            <person name="Just S."/>
            <person name="Ziegler C."/>
            <person name="Brugiroux S."/>
            <person name="Garzetti D."/>
            <person name="Wenning M."/>
            <person name="Bui T.P."/>
            <person name="Wang J."/>
            <person name="Hugenholtz F."/>
            <person name="Plugge C.M."/>
            <person name="Peterson D.A."/>
            <person name="Hornef M.W."/>
            <person name="Baines J.F."/>
            <person name="Smidt H."/>
            <person name="Walter J."/>
            <person name="Kristiansen K."/>
            <person name="Nielsen H.B."/>
            <person name="Haller D."/>
            <person name="Overmann J."/>
            <person name="Stecher B."/>
            <person name="Clavel T."/>
        </authorList>
    </citation>
    <scope>NUCLEOTIDE SEQUENCE [LARGE SCALE GENOMIC DNA]</scope>
    <source>
        <strain evidence="2 3">DSM 28560</strain>
    </source>
</reference>
<dbReference type="Proteomes" id="UP000295710">
    <property type="component" value="Unassembled WGS sequence"/>
</dbReference>
<keyword evidence="1" id="KW-1133">Transmembrane helix</keyword>
<evidence type="ECO:0000256" key="1">
    <source>
        <dbReference type="SAM" id="Phobius"/>
    </source>
</evidence>
<evidence type="ECO:0000313" key="2">
    <source>
        <dbReference type="EMBL" id="TDA20029.1"/>
    </source>
</evidence>
<accession>A0A4R4FBG8</accession>
<keyword evidence="3" id="KW-1185">Reference proteome</keyword>
<evidence type="ECO:0000313" key="3">
    <source>
        <dbReference type="Proteomes" id="UP000295710"/>
    </source>
</evidence>
<feature type="transmembrane region" description="Helical" evidence="1">
    <location>
        <begin position="50"/>
        <end position="78"/>
    </location>
</feature>
<name>A0A4R4FBG8_9FIRM</name>
<comment type="caution">
    <text evidence="2">The sequence shown here is derived from an EMBL/GenBank/DDBJ whole genome shotgun (WGS) entry which is preliminary data.</text>
</comment>
<protein>
    <submittedName>
        <fullName evidence="2">Uncharacterized protein</fullName>
    </submittedName>
</protein>
<dbReference type="EMBL" id="SMMX01000105">
    <property type="protein sequence ID" value="TDA20029.1"/>
    <property type="molecule type" value="Genomic_DNA"/>
</dbReference>
<gene>
    <name evidence="2" type="ORF">E1963_19365</name>
</gene>
<keyword evidence="1" id="KW-0472">Membrane</keyword>
<proteinExistence type="predicted"/>
<organism evidence="2 3">
    <name type="scientific">Extibacter muris</name>
    <dbReference type="NCBI Taxonomy" id="1796622"/>
    <lineage>
        <taxon>Bacteria</taxon>
        <taxon>Bacillati</taxon>
        <taxon>Bacillota</taxon>
        <taxon>Clostridia</taxon>
        <taxon>Lachnospirales</taxon>
        <taxon>Lachnospiraceae</taxon>
        <taxon>Extibacter</taxon>
    </lineage>
</organism>
<sequence length="110" mass="12082">MTAFPFFSPLPLFPSPFPPLSPPSLLPFSLSSSLLSSLPLDHHPDRTCSLLLSFPFFSFFLLPLPLPSLLFPLSFLWMSSKTCTLHVLLSSSSSLSPLTLFFLDNGISGH</sequence>
<dbReference type="AlphaFoldDB" id="A0A4R4FBG8"/>
<feature type="non-terminal residue" evidence="2">
    <location>
        <position position="110"/>
    </location>
</feature>
<keyword evidence="1" id="KW-0812">Transmembrane</keyword>